<gene>
    <name evidence="1" type="ORF">QFC20_002814</name>
</gene>
<proteinExistence type="predicted"/>
<dbReference type="EMBL" id="JASBWS010000022">
    <property type="protein sequence ID" value="KAJ9110773.1"/>
    <property type="molecule type" value="Genomic_DNA"/>
</dbReference>
<comment type="caution">
    <text evidence="1">The sequence shown here is derived from an EMBL/GenBank/DDBJ whole genome shotgun (WGS) entry which is preliminary data.</text>
</comment>
<protein>
    <submittedName>
        <fullName evidence="1">Uncharacterized protein</fullName>
    </submittedName>
</protein>
<dbReference type="Proteomes" id="UP001230649">
    <property type="component" value="Unassembled WGS sequence"/>
</dbReference>
<organism evidence="1 2">
    <name type="scientific">Naganishia adeliensis</name>
    <dbReference type="NCBI Taxonomy" id="92952"/>
    <lineage>
        <taxon>Eukaryota</taxon>
        <taxon>Fungi</taxon>
        <taxon>Dikarya</taxon>
        <taxon>Basidiomycota</taxon>
        <taxon>Agaricomycotina</taxon>
        <taxon>Tremellomycetes</taxon>
        <taxon>Filobasidiales</taxon>
        <taxon>Filobasidiaceae</taxon>
        <taxon>Naganishia</taxon>
    </lineage>
</organism>
<evidence type="ECO:0000313" key="1">
    <source>
        <dbReference type="EMBL" id="KAJ9110773.1"/>
    </source>
</evidence>
<name>A0ACC2WH32_9TREE</name>
<keyword evidence="2" id="KW-1185">Reference proteome</keyword>
<reference evidence="1" key="1">
    <citation type="submission" date="2023-04" db="EMBL/GenBank/DDBJ databases">
        <title>Draft Genome sequencing of Naganishia species isolated from polar environments using Oxford Nanopore Technology.</title>
        <authorList>
            <person name="Leo P."/>
            <person name="Venkateswaran K."/>
        </authorList>
    </citation>
    <scope>NUCLEOTIDE SEQUENCE</scope>
    <source>
        <strain evidence="1">MNA-CCFEE 5262</strain>
    </source>
</reference>
<evidence type="ECO:0000313" key="2">
    <source>
        <dbReference type="Proteomes" id="UP001230649"/>
    </source>
</evidence>
<sequence length="1001" mass="110285">MITLTPLTGPPSASSTAPLADQPVCHLLQVDDVKVLLDLGGYDPRQSPERSCEYEERIRELAPEISLVLLSHSPSTYLSLYPYARAHWGLKCPVYATQPTLEMGRVVCLEEAQDWRAEVKVEDLTPSEQVPTETHAMEGIDEEDTAEGAEERKDKGKGALLPLKGPFVCTIDEINEAFNWVKSVRYSQPIVLSGVLSHLLLTPYSSGHTLGGTVFKIRSPTSGTILYAVGMNHTQERHLDGTVILNPGGMQEGLQRPDLLIVEGGRSLIKGVKQKDKAQALLNLITSTLTSNKSLLFPVDASPRLLELLVLLDQHWSYSISREAETRQRWTYPLCLVSRTAEEMLVFARSLMEWMGGAIAKAQEEGLNGNDRRRGFRQREPRSPLSFRHLKFYPTHDAFLRAFPDNAPKLVLAVPLSMSYGPSRRLFAKMAAEESATIVLTGRSEDQTLTNEMFRMWNEMQGAADKYGAGGVGSAKPASGSVMVTLDSKVALEGEELEAHLEVERLAKEKELAHKAAQERSKRMLEADDLEDSDSDDEEDDDEAEVTGADMALDKIGTDSLERAEGKGGQISTTGIPGAGNAFMESDDFRTASFDIYVKGQQMRATSFFGGGRAGPSAGQTRFRMFPFVERKVKKVDVYGETLDVGAWIRKGREIEEEVESPEVREAKRRKKEEEEKQKEPPEPPSKYISEDIQVDLKCNIFYVDMEGLHDGRAIKTIIPSLNPRRVIIIRSLPEASSDLVKSCESVTALTKEIYTPQLFETISIGEQTQSHSISLSEGLLSSLSGQWAKFEDYEIARIAGRITSGVNSAIPVLDLPYKAYQLETDEAAQRKEEPDANAEEAYLQNAADGDEGQDFKPILPVTLPPGSNSEKPTSLLFSSTSPHLTEDDPRPVLPQSLYIGDLRLTALKTTLNKTGIPVEFAGEGTLICGPGVPDLVQKYQEASEKGLPTDGISDQDDIGEIVVIRKTADGKLQLEGGLADGEAYYQVRKVLYGSFAEVII</sequence>
<accession>A0ACC2WH32</accession>